<keyword evidence="8" id="KW-0807">Transducer</keyword>
<keyword evidence="6 9" id="KW-0472">Membrane</keyword>
<dbReference type="OrthoDB" id="10044919at2759"/>
<evidence type="ECO:0000256" key="9">
    <source>
        <dbReference type="SAM" id="Phobius"/>
    </source>
</evidence>
<keyword evidence="2" id="KW-1003">Cell membrane</keyword>
<comment type="caution">
    <text evidence="11">The sequence shown here is derived from an EMBL/GenBank/DDBJ whole genome shotgun (WGS) entry which is preliminary data.</text>
</comment>
<evidence type="ECO:0000313" key="12">
    <source>
        <dbReference type="Proteomes" id="UP001152320"/>
    </source>
</evidence>
<feature type="transmembrane region" description="Helical" evidence="9">
    <location>
        <begin position="334"/>
        <end position="354"/>
    </location>
</feature>
<dbReference type="Proteomes" id="UP001152320">
    <property type="component" value="Chromosome 11"/>
</dbReference>
<feature type="transmembrane region" description="Helical" evidence="9">
    <location>
        <begin position="65"/>
        <end position="91"/>
    </location>
</feature>
<evidence type="ECO:0000256" key="2">
    <source>
        <dbReference type="ARBA" id="ARBA00022475"/>
    </source>
</evidence>
<evidence type="ECO:0000256" key="5">
    <source>
        <dbReference type="ARBA" id="ARBA00023040"/>
    </source>
</evidence>
<comment type="subcellular location">
    <subcellularLocation>
        <location evidence="1">Cell membrane</location>
        <topology evidence="1">Multi-pass membrane protein</topology>
    </subcellularLocation>
</comment>
<keyword evidence="7 11" id="KW-0675">Receptor</keyword>
<sequence length="375" mass="42465">MEQQNTETITDLQYLYASTEHYLLETNHSLPFRMGQQSTETITDLSYLDISTQHNLLPTKHFGMASFLVVANAFIITLGIAGNSLVLVALVTAKRLQTIPNAFIANLAVTDLLFCITLPGTIVAIVGSYNPSFHKMCFALLFVGHTTIGCSTFTLASIAFNRLVLILSPRKYYQIIFKKRVVVVWLALLWIYSMMIAGFPPVALGIGKLQFDQEVNYCRSPPTYHTSNMYDNILIYGFFPVPLTVIVISYGGIFIRIYQHNQKMTKHTRQSRVSVSDCHSFDTQEHSSNSRDGETYNRQIRITTNMFITFCAFVVCSAPIAICNLAYEECPIDTFVRLLATFNSAINPIIYGVFHPQFRRVYFKIFHCDTINTIT</sequence>
<feature type="transmembrane region" description="Helical" evidence="9">
    <location>
        <begin position="307"/>
        <end position="327"/>
    </location>
</feature>
<evidence type="ECO:0000256" key="3">
    <source>
        <dbReference type="ARBA" id="ARBA00022692"/>
    </source>
</evidence>
<dbReference type="PANTHER" id="PTHR24228:SF72">
    <property type="entry name" value="G-PROTEIN COUPLED RECEPTORS FAMILY 1 PROFILE DOMAIN-CONTAINING PROTEIN"/>
    <property type="match status" value="1"/>
</dbReference>
<feature type="domain" description="G-protein coupled receptors family 1 profile" evidence="10">
    <location>
        <begin position="82"/>
        <end position="351"/>
    </location>
</feature>
<keyword evidence="3 9" id="KW-0812">Transmembrane</keyword>
<dbReference type="GO" id="GO:0005886">
    <property type="term" value="C:plasma membrane"/>
    <property type="evidence" value="ECO:0007669"/>
    <property type="project" value="UniProtKB-SubCell"/>
</dbReference>
<evidence type="ECO:0000256" key="6">
    <source>
        <dbReference type="ARBA" id="ARBA00023136"/>
    </source>
</evidence>
<keyword evidence="12" id="KW-1185">Reference proteome</keyword>
<dbReference type="PROSITE" id="PS50262">
    <property type="entry name" value="G_PROTEIN_RECEP_F1_2"/>
    <property type="match status" value="1"/>
</dbReference>
<evidence type="ECO:0000256" key="4">
    <source>
        <dbReference type="ARBA" id="ARBA00022989"/>
    </source>
</evidence>
<dbReference type="PANTHER" id="PTHR24228">
    <property type="entry name" value="B2 BRADYKININ RECEPTOR/ANGIOTENSIN II RECEPTOR"/>
    <property type="match status" value="1"/>
</dbReference>
<feature type="transmembrane region" description="Helical" evidence="9">
    <location>
        <begin position="103"/>
        <end position="126"/>
    </location>
</feature>
<evidence type="ECO:0000256" key="1">
    <source>
        <dbReference type="ARBA" id="ARBA00004651"/>
    </source>
</evidence>
<feature type="transmembrane region" description="Helical" evidence="9">
    <location>
        <begin position="138"/>
        <end position="160"/>
    </location>
</feature>
<proteinExistence type="predicted"/>
<keyword evidence="4 9" id="KW-1133">Transmembrane helix</keyword>
<dbReference type="EMBL" id="JAIZAY010000011">
    <property type="protein sequence ID" value="KAJ8033422.1"/>
    <property type="molecule type" value="Genomic_DNA"/>
</dbReference>
<evidence type="ECO:0000256" key="8">
    <source>
        <dbReference type="ARBA" id="ARBA00023224"/>
    </source>
</evidence>
<dbReference type="InterPro" id="IPR017452">
    <property type="entry name" value="GPCR_Rhodpsn_7TM"/>
</dbReference>
<keyword evidence="5" id="KW-0297">G-protein coupled receptor</keyword>
<evidence type="ECO:0000259" key="10">
    <source>
        <dbReference type="PROSITE" id="PS50262"/>
    </source>
</evidence>
<protein>
    <submittedName>
        <fullName evidence="11">G-protein coupled receptor moody</fullName>
    </submittedName>
</protein>
<evidence type="ECO:0000313" key="11">
    <source>
        <dbReference type="EMBL" id="KAJ8033422.1"/>
    </source>
</evidence>
<feature type="transmembrane region" description="Helical" evidence="9">
    <location>
        <begin position="181"/>
        <end position="199"/>
    </location>
</feature>
<dbReference type="SUPFAM" id="SSF81321">
    <property type="entry name" value="Family A G protein-coupled receptor-like"/>
    <property type="match status" value="1"/>
</dbReference>
<evidence type="ECO:0000256" key="7">
    <source>
        <dbReference type="ARBA" id="ARBA00023170"/>
    </source>
</evidence>
<dbReference type="AlphaFoldDB" id="A0A9Q1BV62"/>
<dbReference type="GO" id="GO:0004930">
    <property type="term" value="F:G protein-coupled receptor activity"/>
    <property type="evidence" value="ECO:0007669"/>
    <property type="project" value="UniProtKB-KW"/>
</dbReference>
<dbReference type="CDD" id="cd00637">
    <property type="entry name" value="7tm_classA_rhodopsin-like"/>
    <property type="match status" value="1"/>
</dbReference>
<name>A0A9Q1BV62_HOLLE</name>
<gene>
    <name evidence="11" type="ORF">HOLleu_23657</name>
</gene>
<feature type="transmembrane region" description="Helical" evidence="9">
    <location>
        <begin position="233"/>
        <end position="258"/>
    </location>
</feature>
<dbReference type="Pfam" id="PF00001">
    <property type="entry name" value="7tm_1"/>
    <property type="match status" value="1"/>
</dbReference>
<accession>A0A9Q1BV62</accession>
<reference evidence="11" key="1">
    <citation type="submission" date="2021-10" db="EMBL/GenBank/DDBJ databases">
        <title>Tropical sea cucumber genome reveals ecological adaptation and Cuvierian tubules defense mechanism.</title>
        <authorList>
            <person name="Chen T."/>
        </authorList>
    </citation>
    <scope>NUCLEOTIDE SEQUENCE</scope>
    <source>
        <strain evidence="11">Nanhai2018</strain>
        <tissue evidence="11">Muscle</tissue>
    </source>
</reference>
<dbReference type="PRINTS" id="PR00237">
    <property type="entry name" value="GPCRRHODOPSN"/>
</dbReference>
<dbReference type="Gene3D" id="1.20.1070.10">
    <property type="entry name" value="Rhodopsin 7-helix transmembrane proteins"/>
    <property type="match status" value="1"/>
</dbReference>
<dbReference type="InterPro" id="IPR000276">
    <property type="entry name" value="GPCR_Rhodpsn"/>
</dbReference>
<dbReference type="SMART" id="SM01381">
    <property type="entry name" value="7TM_GPCR_Srsx"/>
    <property type="match status" value="1"/>
</dbReference>
<organism evidence="11 12">
    <name type="scientific">Holothuria leucospilota</name>
    <name type="common">Black long sea cucumber</name>
    <name type="synonym">Mertensiothuria leucospilota</name>
    <dbReference type="NCBI Taxonomy" id="206669"/>
    <lineage>
        <taxon>Eukaryota</taxon>
        <taxon>Metazoa</taxon>
        <taxon>Echinodermata</taxon>
        <taxon>Eleutherozoa</taxon>
        <taxon>Echinozoa</taxon>
        <taxon>Holothuroidea</taxon>
        <taxon>Aspidochirotacea</taxon>
        <taxon>Aspidochirotida</taxon>
        <taxon>Holothuriidae</taxon>
        <taxon>Holothuria</taxon>
    </lineage>
</organism>